<dbReference type="InterPro" id="IPR009241">
    <property type="entry name" value="HigB-like"/>
</dbReference>
<dbReference type="NCBIfam" id="TIGR02683">
    <property type="entry name" value="upstrm_HI1419"/>
    <property type="match status" value="1"/>
</dbReference>
<evidence type="ECO:0008006" key="3">
    <source>
        <dbReference type="Google" id="ProtNLM"/>
    </source>
</evidence>
<dbReference type="AlphaFoldDB" id="A0A941VYP0"/>
<dbReference type="PIRSF" id="PIRSF028744">
    <property type="entry name" value="Addict_mod_HI1419"/>
    <property type="match status" value="1"/>
</dbReference>
<evidence type="ECO:0000313" key="2">
    <source>
        <dbReference type="Proteomes" id="UP000722750"/>
    </source>
</evidence>
<protein>
    <recommendedName>
        <fullName evidence="3">Addiction module killer protein</fullName>
    </recommendedName>
</protein>
<dbReference type="Proteomes" id="UP000722750">
    <property type="component" value="Unassembled WGS sequence"/>
</dbReference>
<reference evidence="1" key="1">
    <citation type="journal article" date="2021" name="ISME J.">
        <title>Fine-scale metabolic discontinuity in a stratified prokaryote microbiome of a Red Sea deep halocline.</title>
        <authorList>
            <person name="Michoud G."/>
            <person name="Ngugi D.K."/>
            <person name="Barozzi A."/>
            <person name="Merlino G."/>
            <person name="Calleja M.L."/>
            <person name="Delgado-Huertas A."/>
            <person name="Moran X.A.G."/>
            <person name="Daffonchio D."/>
        </authorList>
    </citation>
    <scope>NUCLEOTIDE SEQUENCE</scope>
    <source>
        <strain evidence="1">SuakinDeep_MAG55_1</strain>
    </source>
</reference>
<sequence>MQQYDIEEYETITGKAPFGEWLLNLKDEMAQAKIRARIRRASFGNFGDWKDIKGAKGIFEMREHYSPGYRIFYAIVGKKLVLLLAGSTKKDQKKTIDKAKEYLADYIERTKP</sequence>
<proteinExistence type="predicted"/>
<comment type="caution">
    <text evidence="1">The sequence shown here is derived from an EMBL/GenBank/DDBJ whole genome shotgun (WGS) entry which is preliminary data.</text>
</comment>
<dbReference type="PANTHER" id="PTHR41791:SF1">
    <property type="entry name" value="SSL7039 PROTEIN"/>
    <property type="match status" value="1"/>
</dbReference>
<dbReference type="Pfam" id="PF05973">
    <property type="entry name" value="Gp49"/>
    <property type="match status" value="1"/>
</dbReference>
<name>A0A941VYP0_9BACT</name>
<dbReference type="PANTHER" id="PTHR41791">
    <property type="entry name" value="SSL7039 PROTEIN"/>
    <property type="match status" value="1"/>
</dbReference>
<organism evidence="1 2">
    <name type="scientific">Candidatus Scalindua arabica</name>
    <dbReference type="NCBI Taxonomy" id="1127984"/>
    <lineage>
        <taxon>Bacteria</taxon>
        <taxon>Pseudomonadati</taxon>
        <taxon>Planctomycetota</taxon>
        <taxon>Candidatus Brocadiia</taxon>
        <taxon>Candidatus Brocadiales</taxon>
        <taxon>Candidatus Scalinduaceae</taxon>
        <taxon>Candidatus Scalindua</taxon>
    </lineage>
</organism>
<dbReference type="InterPro" id="IPR014056">
    <property type="entry name" value="TypeIITA-like_toxin_pred"/>
</dbReference>
<evidence type="ECO:0000313" key="1">
    <source>
        <dbReference type="EMBL" id="MBS1257149.1"/>
    </source>
</evidence>
<gene>
    <name evidence="1" type="ORF">MAG551_00185</name>
</gene>
<dbReference type="EMBL" id="JAANXD010000010">
    <property type="protein sequence ID" value="MBS1257149.1"/>
    <property type="molecule type" value="Genomic_DNA"/>
</dbReference>
<accession>A0A941VYP0</accession>